<dbReference type="GO" id="GO:0016500">
    <property type="term" value="F:protein-hormone receptor activity"/>
    <property type="evidence" value="ECO:0007669"/>
    <property type="project" value="InterPro"/>
</dbReference>
<sequence>MLEILKIVETHTLKTFPSVYKFRDIKEAHLTYAYHCCAFTYSETNSAEKLATQASSCSDKRSKPEISVHAQSKHSSLLHSIFKLPFGNFFKSNSLTNEANFNRKQKRFAENFSEEGYASYDVYGDSDRNIDNDTFGHIVYTATSNTLTNNTWNEFAKFLEKSKNIDDVNGEFGPLKPEETTKEVKDPNPIFKIAIPVDPTPSVDVICGTIVQKNYREVKCYPIPDAFNPCEDVMGNIWLRIAVWFVVIAAVLGNAAVMVVLMSGRFAMSVSKFLMCNLAFADFCMGIYLLIIAVIDVHTIGVYFNYAIDWQHGFGCKVAGFITVFASELSIFTLTVITLERWYAITYAIHLNRRLKLDLAVKIMIAGWVYASAMASLPLFGVSSYTKTSICLPMENKNAADVAYLVILLSINALAFILISACYGKMYVSIVGQQTRASISDMAVAKRMALLVFTDFACWAPIAFFGLTAVSGYPLINVTNSKILLVFFYPLNSCANPFLYAILTKQYRRDFFILLSRYGFCTKRAMKYKGTSSNHHNHRILSIKGRMAAPGAMLSQASFDGRVKGFYRCRRKAFRNCYSDSGEENGGRSVVYSTVDLYPESSISGDSSNEIVRIGFVARDEHLTTKRKKKGRKRASASNSDEDSPIQRGSHTRLHRLPSAEREEVLRRMAAEHNKHGSTGVWTTSTSLNSIHKSHKNCNFWIQRDSSSGEKSTTGDAELLHYTKGSNSRYNAIENASFVTSSQSNSAENTEI</sequence>
<dbReference type="InterPro" id="IPR032675">
    <property type="entry name" value="LRR_dom_sf"/>
</dbReference>
<evidence type="ECO:0000256" key="10">
    <source>
        <dbReference type="ARBA" id="ARBA00023170"/>
    </source>
</evidence>
<dbReference type="GO" id="GO:0007189">
    <property type="term" value="P:adenylate cyclase-activating G protein-coupled receptor signaling pathway"/>
    <property type="evidence" value="ECO:0007669"/>
    <property type="project" value="TreeGrafter"/>
</dbReference>
<dbReference type="Proteomes" id="UP000288716">
    <property type="component" value="Unassembled WGS sequence"/>
</dbReference>
<dbReference type="PANTHER" id="PTHR24372">
    <property type="entry name" value="GLYCOPROTEIN HORMONE RECEPTOR"/>
    <property type="match status" value="1"/>
</dbReference>
<keyword evidence="7 13" id="KW-1133">Transmembrane helix</keyword>
<evidence type="ECO:0000256" key="5">
    <source>
        <dbReference type="ARBA" id="ARBA00022692"/>
    </source>
</evidence>
<dbReference type="SUPFAM" id="SSF81321">
    <property type="entry name" value="Family A G protein-coupled receptor-like"/>
    <property type="match status" value="1"/>
</dbReference>
<dbReference type="EMBL" id="NCKV01007904">
    <property type="protein sequence ID" value="RWS22793.1"/>
    <property type="molecule type" value="Genomic_DNA"/>
</dbReference>
<comment type="caution">
    <text evidence="15">The sequence shown here is derived from an EMBL/GenBank/DDBJ whole genome shotgun (WGS) entry which is preliminary data.</text>
</comment>
<evidence type="ECO:0000256" key="12">
    <source>
        <dbReference type="SAM" id="MobiDB-lite"/>
    </source>
</evidence>
<evidence type="ECO:0000256" key="4">
    <source>
        <dbReference type="ARBA" id="ARBA00022614"/>
    </source>
</evidence>
<feature type="domain" description="G-protein coupled receptors family 1 profile" evidence="14">
    <location>
        <begin position="253"/>
        <end position="500"/>
    </location>
</feature>
<dbReference type="OrthoDB" id="5981530at2759"/>
<keyword evidence="9 13" id="KW-0472">Membrane</keyword>
<dbReference type="CDD" id="cd15136">
    <property type="entry name" value="7tmA_Glyco_hormone_R"/>
    <property type="match status" value="1"/>
</dbReference>
<dbReference type="GO" id="GO:0009755">
    <property type="term" value="P:hormone-mediated signaling pathway"/>
    <property type="evidence" value="ECO:0007669"/>
    <property type="project" value="TreeGrafter"/>
</dbReference>
<feature type="region of interest" description="Disordered" evidence="12">
    <location>
        <begin position="623"/>
        <end position="659"/>
    </location>
</feature>
<keyword evidence="16" id="KW-1185">Reference proteome</keyword>
<dbReference type="Gene3D" id="1.20.1070.10">
    <property type="entry name" value="Rhodopsin 7-helix transmembrane proteins"/>
    <property type="match status" value="1"/>
</dbReference>
<dbReference type="STRING" id="299467.A0A443S5L7"/>
<evidence type="ECO:0000256" key="6">
    <source>
        <dbReference type="ARBA" id="ARBA00022737"/>
    </source>
</evidence>
<dbReference type="GO" id="GO:0008528">
    <property type="term" value="F:G protein-coupled peptide receptor activity"/>
    <property type="evidence" value="ECO:0007669"/>
    <property type="project" value="TreeGrafter"/>
</dbReference>
<dbReference type="Gene3D" id="3.80.10.10">
    <property type="entry name" value="Ribonuclease Inhibitor"/>
    <property type="match status" value="1"/>
</dbReference>
<keyword evidence="4" id="KW-0433">Leucine-rich repeat</keyword>
<dbReference type="GO" id="GO:0005886">
    <property type="term" value="C:plasma membrane"/>
    <property type="evidence" value="ECO:0007669"/>
    <property type="project" value="UniProtKB-SubCell"/>
</dbReference>
<dbReference type="PRINTS" id="PR00373">
    <property type="entry name" value="GLYCHORMONER"/>
</dbReference>
<dbReference type="InterPro" id="IPR000276">
    <property type="entry name" value="GPCR_Rhodpsn"/>
</dbReference>
<feature type="transmembrane region" description="Helical" evidence="13">
    <location>
        <begin position="359"/>
        <end position="382"/>
    </location>
</feature>
<evidence type="ECO:0000256" key="11">
    <source>
        <dbReference type="ARBA" id="ARBA00023224"/>
    </source>
</evidence>
<comment type="subcellular location">
    <subcellularLocation>
        <location evidence="1">Cell membrane</location>
        <topology evidence="1">Multi-pass membrane protein</topology>
    </subcellularLocation>
</comment>
<dbReference type="PROSITE" id="PS50262">
    <property type="entry name" value="G_PROTEIN_RECEP_F1_2"/>
    <property type="match status" value="1"/>
</dbReference>
<protein>
    <submittedName>
        <fullName evidence="15">Lutropin-choriogonadotropic hormone receptor-like protein</fullName>
    </submittedName>
</protein>
<evidence type="ECO:0000256" key="8">
    <source>
        <dbReference type="ARBA" id="ARBA00023040"/>
    </source>
</evidence>
<comment type="similarity">
    <text evidence="2">Belongs to the G-protein coupled receptor 1 family.</text>
</comment>
<evidence type="ECO:0000259" key="14">
    <source>
        <dbReference type="PROSITE" id="PS50262"/>
    </source>
</evidence>
<dbReference type="FunFam" id="1.20.1070.10:FF:000181">
    <property type="entry name" value="Thyrotropin receptor"/>
    <property type="match status" value="1"/>
</dbReference>
<evidence type="ECO:0000256" key="7">
    <source>
        <dbReference type="ARBA" id="ARBA00022989"/>
    </source>
</evidence>
<dbReference type="Pfam" id="PF00001">
    <property type="entry name" value="7tm_1"/>
    <property type="match status" value="1"/>
</dbReference>
<evidence type="ECO:0000256" key="1">
    <source>
        <dbReference type="ARBA" id="ARBA00004651"/>
    </source>
</evidence>
<name>A0A443S5L7_9ACAR</name>
<keyword evidence="3" id="KW-1003">Cell membrane</keyword>
<dbReference type="PROSITE" id="PS00237">
    <property type="entry name" value="G_PROTEIN_RECEP_F1_1"/>
    <property type="match status" value="1"/>
</dbReference>
<evidence type="ECO:0000313" key="16">
    <source>
        <dbReference type="Proteomes" id="UP000288716"/>
    </source>
</evidence>
<reference evidence="15 16" key="1">
    <citation type="journal article" date="2018" name="Gigascience">
        <title>Genomes of trombidid mites reveal novel predicted allergens and laterally-transferred genes associated with secondary metabolism.</title>
        <authorList>
            <person name="Dong X."/>
            <person name="Chaisiri K."/>
            <person name="Xia D."/>
            <person name="Armstrong S.D."/>
            <person name="Fang Y."/>
            <person name="Donnelly M.J."/>
            <person name="Kadowaki T."/>
            <person name="McGarry J.W."/>
            <person name="Darby A.C."/>
            <person name="Makepeace B.L."/>
        </authorList>
    </citation>
    <scope>NUCLEOTIDE SEQUENCE [LARGE SCALE GENOMIC DNA]</scope>
    <source>
        <strain evidence="15">UoL-UT</strain>
    </source>
</reference>
<evidence type="ECO:0000256" key="2">
    <source>
        <dbReference type="ARBA" id="ARBA00010663"/>
    </source>
</evidence>
<feature type="transmembrane region" description="Helical" evidence="13">
    <location>
        <begin position="273"/>
        <end position="306"/>
    </location>
</feature>
<keyword evidence="6" id="KW-0677">Repeat</keyword>
<dbReference type="VEuPathDB" id="VectorBase:LDEU009247"/>
<evidence type="ECO:0000256" key="9">
    <source>
        <dbReference type="ARBA" id="ARBA00023136"/>
    </source>
</evidence>
<keyword evidence="11" id="KW-0807">Transducer</keyword>
<accession>A0A443S5L7</accession>
<feature type="transmembrane region" description="Helical" evidence="13">
    <location>
        <begin position="237"/>
        <end position="261"/>
    </location>
</feature>
<gene>
    <name evidence="15" type="ORF">B4U80_07884</name>
</gene>
<organism evidence="15 16">
    <name type="scientific">Leptotrombidium deliense</name>
    <dbReference type="NCBI Taxonomy" id="299467"/>
    <lineage>
        <taxon>Eukaryota</taxon>
        <taxon>Metazoa</taxon>
        <taxon>Ecdysozoa</taxon>
        <taxon>Arthropoda</taxon>
        <taxon>Chelicerata</taxon>
        <taxon>Arachnida</taxon>
        <taxon>Acari</taxon>
        <taxon>Acariformes</taxon>
        <taxon>Trombidiformes</taxon>
        <taxon>Prostigmata</taxon>
        <taxon>Anystina</taxon>
        <taxon>Parasitengona</taxon>
        <taxon>Trombiculoidea</taxon>
        <taxon>Trombiculidae</taxon>
        <taxon>Leptotrombidium</taxon>
    </lineage>
</organism>
<feature type="transmembrane region" description="Helical" evidence="13">
    <location>
        <begin position="483"/>
        <end position="503"/>
    </location>
</feature>
<dbReference type="InterPro" id="IPR002131">
    <property type="entry name" value="Gphrmn_rcpt_fam"/>
</dbReference>
<feature type="transmembrane region" description="Helical" evidence="13">
    <location>
        <begin position="449"/>
        <end position="471"/>
    </location>
</feature>
<dbReference type="PANTHER" id="PTHR24372:SF74">
    <property type="entry name" value="LP13728P"/>
    <property type="match status" value="1"/>
</dbReference>
<proteinExistence type="inferred from homology"/>
<keyword evidence="10 15" id="KW-0675">Receptor</keyword>
<dbReference type="PRINTS" id="PR00237">
    <property type="entry name" value="GPCRRHODOPSN"/>
</dbReference>
<dbReference type="AlphaFoldDB" id="A0A443S5L7"/>
<keyword evidence="5 13" id="KW-0812">Transmembrane</keyword>
<evidence type="ECO:0000313" key="15">
    <source>
        <dbReference type="EMBL" id="RWS22793.1"/>
    </source>
</evidence>
<feature type="transmembrane region" description="Helical" evidence="13">
    <location>
        <begin position="402"/>
        <end position="428"/>
    </location>
</feature>
<keyword evidence="8" id="KW-0297">G-protein coupled receptor</keyword>
<feature type="transmembrane region" description="Helical" evidence="13">
    <location>
        <begin position="318"/>
        <end position="339"/>
    </location>
</feature>
<evidence type="ECO:0000256" key="3">
    <source>
        <dbReference type="ARBA" id="ARBA00022475"/>
    </source>
</evidence>
<evidence type="ECO:0000256" key="13">
    <source>
        <dbReference type="SAM" id="Phobius"/>
    </source>
</evidence>
<dbReference type="InterPro" id="IPR017452">
    <property type="entry name" value="GPCR_Rhodpsn_7TM"/>
</dbReference>
<feature type="compositionally biased region" description="Basic residues" evidence="12">
    <location>
        <begin position="625"/>
        <end position="635"/>
    </location>
</feature>